<accession>A0A397JCL0</accession>
<gene>
    <name evidence="1" type="ORF">Glove_60g42</name>
</gene>
<evidence type="ECO:0000313" key="2">
    <source>
        <dbReference type="Proteomes" id="UP000266861"/>
    </source>
</evidence>
<proteinExistence type="predicted"/>
<comment type="caution">
    <text evidence="1">The sequence shown here is derived from an EMBL/GenBank/DDBJ whole genome shotgun (WGS) entry which is preliminary data.</text>
</comment>
<keyword evidence="2" id="KW-1185">Reference proteome</keyword>
<name>A0A397JCL0_9GLOM</name>
<evidence type="ECO:0000313" key="1">
    <source>
        <dbReference type="EMBL" id="RHZ85791.1"/>
    </source>
</evidence>
<organism evidence="1 2">
    <name type="scientific">Diversispora epigaea</name>
    <dbReference type="NCBI Taxonomy" id="1348612"/>
    <lineage>
        <taxon>Eukaryota</taxon>
        <taxon>Fungi</taxon>
        <taxon>Fungi incertae sedis</taxon>
        <taxon>Mucoromycota</taxon>
        <taxon>Glomeromycotina</taxon>
        <taxon>Glomeromycetes</taxon>
        <taxon>Diversisporales</taxon>
        <taxon>Diversisporaceae</taxon>
        <taxon>Diversispora</taxon>
    </lineage>
</organism>
<reference evidence="1 2" key="1">
    <citation type="submission" date="2018-08" db="EMBL/GenBank/DDBJ databases">
        <title>Genome and evolution of the arbuscular mycorrhizal fungus Diversispora epigaea (formerly Glomus versiforme) and its bacterial endosymbionts.</title>
        <authorList>
            <person name="Sun X."/>
            <person name="Fei Z."/>
            <person name="Harrison M."/>
        </authorList>
    </citation>
    <scope>NUCLEOTIDE SEQUENCE [LARGE SCALE GENOMIC DNA]</scope>
    <source>
        <strain evidence="1 2">IT104</strain>
    </source>
</reference>
<dbReference type="Proteomes" id="UP000266861">
    <property type="component" value="Unassembled WGS sequence"/>
</dbReference>
<dbReference type="AlphaFoldDB" id="A0A397JCL0"/>
<protein>
    <submittedName>
        <fullName evidence="1">Uncharacterized protein</fullName>
    </submittedName>
</protein>
<dbReference type="EMBL" id="PQFF01000057">
    <property type="protein sequence ID" value="RHZ85791.1"/>
    <property type="molecule type" value="Genomic_DNA"/>
</dbReference>
<sequence>MVVLRCEFGDRYEPPKKVDVNNHHDRKSKHQGCEWHANVDSKFPTESILDCDFTNAIRKIQTQIILGLVVLNDNAAKTNRYQMLLSLFLVVDNNTLAAQALISMIQLSLINGFQNVQKMQ</sequence>